<protein>
    <submittedName>
        <fullName evidence="1">Uncharacterized protein</fullName>
    </submittedName>
</protein>
<dbReference type="SUPFAM" id="SSF52467">
    <property type="entry name" value="DHS-like NAD/FAD-binding domain"/>
    <property type="match status" value="1"/>
</dbReference>
<dbReference type="Pfam" id="PF13289">
    <property type="entry name" value="SIR2_2"/>
    <property type="match status" value="1"/>
</dbReference>
<comment type="caution">
    <text evidence="1">The sequence shown here is derived from an EMBL/GenBank/DDBJ whole genome shotgun (WGS) entry which is preliminary data.</text>
</comment>
<dbReference type="SUPFAM" id="SSF48452">
    <property type="entry name" value="TPR-like"/>
    <property type="match status" value="3"/>
</dbReference>
<proteinExistence type="predicted"/>
<organism evidence="1">
    <name type="scientific">marine sediment metagenome</name>
    <dbReference type="NCBI Taxonomy" id="412755"/>
    <lineage>
        <taxon>unclassified sequences</taxon>
        <taxon>metagenomes</taxon>
        <taxon>ecological metagenomes</taxon>
    </lineage>
</organism>
<dbReference type="Pfam" id="PF13374">
    <property type="entry name" value="TPR_10"/>
    <property type="match status" value="2"/>
</dbReference>
<accession>A0A0F9NLH7</accession>
<dbReference type="PANTHER" id="PTHR10098">
    <property type="entry name" value="RAPSYN-RELATED"/>
    <property type="match status" value="1"/>
</dbReference>
<name>A0A0F9NLH7_9ZZZZ</name>
<dbReference type="AlphaFoldDB" id="A0A0F9NLH7"/>
<dbReference type="InterPro" id="IPR019734">
    <property type="entry name" value="TPR_rpt"/>
</dbReference>
<dbReference type="SMART" id="SM00028">
    <property type="entry name" value="TPR"/>
    <property type="match status" value="10"/>
</dbReference>
<dbReference type="InterPro" id="IPR011990">
    <property type="entry name" value="TPR-like_helical_dom_sf"/>
</dbReference>
<sequence length="787" mass="89177">MKKANLTINDVFKKGSKLTFLVGAGCSVDAPSCQPAGRSMMNEIIDFTCPQSETEKIKEINELRFEALVEIIRDNLDPELKVIDFYGLCEKPNIQHFFLADKINQGHFVMTTNFDFLIEHALIQIGIPKEKIKVIITKDDFFQYADPSELFSQKIKSLYKIHGSTKNIINDENTRDTLVATIQAFGSNKEGMSVFQVEPFKRQLFDNISKGRSLVVMGYSGSDDFDIVPTLKILQNIESIFWVDFVRDDGGKEKLYEIESNDKDASKSSDKINKILLKIKNMNFVNKVYRVDVNTSRMAKQLITIKPNINQENFNISPSNWFSENLDAPDEMLQYHIAQTIYFDFNLMNDSLRCAQELLRISKHSKNQIMTIKSLNLIGKVRHEQGNFSEALKLYKQALKSAEKTDKVEWKAACINNIANVYNAWGKYTDSLKYLEEALLLFEKVNDIFAKAVVLRNIGTIQKNLGNNEIALEKSTEAVQIFDQLGKLSDKADILMIIGMIQTSLGNNDAAYKNYEESLKINDQLFDFDGKIACLNVLGELFRNVGRFSEALNLLKEALNLSIRIGDLIKKASTLNNIGLIHLNLSAFSEAMKYFEEAQLIANQLNDPLTEATSYSNMGSIYFYQGDHSKATKIWEKTIKLFEKVGNQPGKTNILVNLGQVYRQKGDSKKALKVFEEATKISIQIKQPQLQAKCFENIGMILEDQKDFVESLKMYEGALALYQQVGDVIGIAGVVHNIGTIDFFQGNYAVATKKYEEAIQILRNVGAHENPLVQTIMKNIEHAKSKM</sequence>
<reference evidence="1" key="1">
    <citation type="journal article" date="2015" name="Nature">
        <title>Complex archaea that bridge the gap between prokaryotes and eukaryotes.</title>
        <authorList>
            <person name="Spang A."/>
            <person name="Saw J.H."/>
            <person name="Jorgensen S.L."/>
            <person name="Zaremba-Niedzwiedzka K."/>
            <person name="Martijn J."/>
            <person name="Lind A.E."/>
            <person name="van Eijk R."/>
            <person name="Schleper C."/>
            <person name="Guy L."/>
            <person name="Ettema T.J."/>
        </authorList>
    </citation>
    <scope>NUCLEOTIDE SEQUENCE</scope>
</reference>
<dbReference type="PROSITE" id="PS50005">
    <property type="entry name" value="TPR"/>
    <property type="match status" value="4"/>
</dbReference>
<evidence type="ECO:0000313" key="1">
    <source>
        <dbReference type="EMBL" id="KKN12912.1"/>
    </source>
</evidence>
<dbReference type="InterPro" id="IPR029035">
    <property type="entry name" value="DHS-like_NAD/FAD-binding_dom"/>
</dbReference>
<dbReference type="Gene3D" id="1.25.40.10">
    <property type="entry name" value="Tetratricopeptide repeat domain"/>
    <property type="match status" value="3"/>
</dbReference>
<gene>
    <name evidence="1" type="ORF">LCGC14_1011690</name>
</gene>
<dbReference type="Pfam" id="PF13424">
    <property type="entry name" value="TPR_12"/>
    <property type="match status" value="4"/>
</dbReference>
<dbReference type="EMBL" id="LAZR01003979">
    <property type="protein sequence ID" value="KKN12912.1"/>
    <property type="molecule type" value="Genomic_DNA"/>
</dbReference>